<evidence type="ECO:0000313" key="2">
    <source>
        <dbReference type="Proteomes" id="UP001305414"/>
    </source>
</evidence>
<sequence>MYLRFCDFEVSNLDTTRSEIGDLKFHLDGPLGALGVDAAHAAAKATRHTASVLVVSLHAGQS</sequence>
<evidence type="ECO:0000313" key="1">
    <source>
        <dbReference type="EMBL" id="KAK5633525.1"/>
    </source>
</evidence>
<proteinExistence type="predicted"/>
<dbReference type="EMBL" id="JAWHQM010000033">
    <property type="protein sequence ID" value="KAK5633525.1"/>
    <property type="molecule type" value="Genomic_DNA"/>
</dbReference>
<accession>A0AAN7UJ89</accession>
<name>A0AAN7UJ89_9PEZI</name>
<comment type="caution">
    <text evidence="1">The sequence shown here is derived from an EMBL/GenBank/DDBJ whole genome shotgun (WGS) entry which is preliminary data.</text>
</comment>
<dbReference type="Proteomes" id="UP001305414">
    <property type="component" value="Unassembled WGS sequence"/>
</dbReference>
<keyword evidence="2" id="KW-1185">Reference proteome</keyword>
<protein>
    <submittedName>
        <fullName evidence="1">Uncharacterized protein</fullName>
    </submittedName>
</protein>
<organism evidence="1 2">
    <name type="scientific">Xylaria bambusicola</name>
    <dbReference type="NCBI Taxonomy" id="326684"/>
    <lineage>
        <taxon>Eukaryota</taxon>
        <taxon>Fungi</taxon>
        <taxon>Dikarya</taxon>
        <taxon>Ascomycota</taxon>
        <taxon>Pezizomycotina</taxon>
        <taxon>Sordariomycetes</taxon>
        <taxon>Xylariomycetidae</taxon>
        <taxon>Xylariales</taxon>
        <taxon>Xylariaceae</taxon>
        <taxon>Xylaria</taxon>
    </lineage>
</organism>
<reference evidence="1 2" key="1">
    <citation type="submission" date="2023-10" db="EMBL/GenBank/DDBJ databases">
        <title>Draft genome sequence of Xylaria bambusicola isolate GMP-LS, the root and basal stem rot pathogen of sugarcane in Indonesia.</title>
        <authorList>
            <person name="Selvaraj P."/>
            <person name="Muralishankar V."/>
            <person name="Muruganantham S."/>
            <person name="Sp S."/>
            <person name="Haryani S."/>
            <person name="Lau K.J.X."/>
            <person name="Naqvi N.I."/>
        </authorList>
    </citation>
    <scope>NUCLEOTIDE SEQUENCE [LARGE SCALE GENOMIC DNA]</scope>
    <source>
        <strain evidence="1">GMP-LS</strain>
    </source>
</reference>
<gene>
    <name evidence="1" type="ORF">RRF57_009239</name>
</gene>
<dbReference type="AlphaFoldDB" id="A0AAN7UJ89"/>